<dbReference type="InterPro" id="IPR003439">
    <property type="entry name" value="ABC_transporter-like_ATP-bd"/>
</dbReference>
<feature type="transmembrane region" description="Helical" evidence="11">
    <location>
        <begin position="840"/>
        <end position="862"/>
    </location>
</feature>
<dbReference type="FunFam" id="3.40.50.300:FF:000335">
    <property type="entry name" value="ATP binding cassette subfamily A member 5"/>
    <property type="match status" value="1"/>
</dbReference>
<dbReference type="Pfam" id="PF23321">
    <property type="entry name" value="R1_ABCA1"/>
    <property type="match status" value="1"/>
</dbReference>
<evidence type="ECO:0000313" key="14">
    <source>
        <dbReference type="Proteomes" id="UP000694701"/>
    </source>
</evidence>
<dbReference type="CDD" id="cd03263">
    <property type="entry name" value="ABC_subfamily_A"/>
    <property type="match status" value="2"/>
</dbReference>
<dbReference type="PROSITE" id="PS50893">
    <property type="entry name" value="ABC_TRANSPORTER_2"/>
    <property type="match status" value="2"/>
</dbReference>
<evidence type="ECO:0000313" key="13">
    <source>
        <dbReference type="Ensembl" id="ENSCCRP00020096377.1"/>
    </source>
</evidence>
<keyword evidence="3" id="KW-0813">Transport</keyword>
<dbReference type="PANTHER" id="PTHR19229:SF209">
    <property type="entry name" value="ATP-BINDING CASSETTE SUB-FAMILY A MEMBER 5 ISOFORM X1"/>
    <property type="match status" value="1"/>
</dbReference>
<feature type="transmembrane region" description="Helical" evidence="11">
    <location>
        <begin position="636"/>
        <end position="656"/>
    </location>
</feature>
<comment type="similarity">
    <text evidence="2">Belongs to the ABC transporter superfamily. ABCA family.</text>
</comment>
<dbReference type="PANTHER" id="PTHR19229">
    <property type="entry name" value="ATP-BINDING CASSETTE TRANSPORTER SUBFAMILY A ABCA"/>
    <property type="match status" value="1"/>
</dbReference>
<keyword evidence="7" id="KW-0067">ATP-binding</keyword>
<keyword evidence="6" id="KW-0547">Nucleotide-binding</keyword>
<dbReference type="FunFam" id="3.40.50.300:FF:000436">
    <property type="entry name" value="ATP binding cassette subfamily A member 9"/>
    <property type="match status" value="1"/>
</dbReference>
<dbReference type="GO" id="GO:0005524">
    <property type="term" value="F:ATP binding"/>
    <property type="evidence" value="ECO:0007669"/>
    <property type="project" value="UniProtKB-KW"/>
</dbReference>
<keyword evidence="5" id="KW-0677">Repeat</keyword>
<keyword evidence="9 11" id="KW-0472">Membrane</keyword>
<feature type="domain" description="ABC transporter" evidence="12">
    <location>
        <begin position="963"/>
        <end position="1209"/>
    </location>
</feature>
<name>A0A8C2JNW0_CYPCA</name>
<evidence type="ECO:0000256" key="5">
    <source>
        <dbReference type="ARBA" id="ARBA00022737"/>
    </source>
</evidence>
<keyword evidence="8 11" id="KW-1133">Transmembrane helix</keyword>
<proteinExistence type="inferred from homology"/>
<evidence type="ECO:0000256" key="10">
    <source>
        <dbReference type="SAM" id="MobiDB-lite"/>
    </source>
</evidence>
<feature type="transmembrane region" description="Helical" evidence="11">
    <location>
        <begin position="93"/>
        <end position="114"/>
    </location>
</feature>
<evidence type="ECO:0000256" key="9">
    <source>
        <dbReference type="ARBA" id="ARBA00023136"/>
    </source>
</evidence>
<evidence type="ECO:0000256" key="3">
    <source>
        <dbReference type="ARBA" id="ARBA00022448"/>
    </source>
</evidence>
<evidence type="ECO:0000256" key="11">
    <source>
        <dbReference type="SAM" id="Phobius"/>
    </source>
</evidence>
<feature type="domain" description="ABC transporter" evidence="12">
    <location>
        <begin position="278"/>
        <end position="515"/>
    </location>
</feature>
<evidence type="ECO:0000256" key="7">
    <source>
        <dbReference type="ARBA" id="ARBA00022840"/>
    </source>
</evidence>
<evidence type="ECO:0000256" key="6">
    <source>
        <dbReference type="ARBA" id="ARBA00022741"/>
    </source>
</evidence>
<dbReference type="Pfam" id="PF00005">
    <property type="entry name" value="ABC_tran"/>
    <property type="match status" value="2"/>
</dbReference>
<dbReference type="InterPro" id="IPR003593">
    <property type="entry name" value="AAA+_ATPase"/>
</dbReference>
<dbReference type="PROSITE" id="PS00211">
    <property type="entry name" value="ABC_TRANSPORTER_1"/>
    <property type="match status" value="1"/>
</dbReference>
<dbReference type="InterPro" id="IPR013525">
    <property type="entry name" value="ABC2_TM"/>
</dbReference>
<feature type="transmembrane region" description="Helical" evidence="11">
    <location>
        <begin position="152"/>
        <end position="173"/>
    </location>
</feature>
<evidence type="ECO:0000256" key="2">
    <source>
        <dbReference type="ARBA" id="ARBA00008869"/>
    </source>
</evidence>
<dbReference type="Gene3D" id="3.40.50.300">
    <property type="entry name" value="P-loop containing nucleotide triphosphate hydrolases"/>
    <property type="match status" value="2"/>
</dbReference>
<sequence>MQPITRRDAGVWHQTRSLLYKNLLIKWRTKQQSLQVPFICHSHAFFAPPNLLHYSMFTAELSWGLLYAALVTTMSILMAVIATCTPLFSNSNFFVIFLLIFLYGISSIFFSFMLTPLFKKPKFASTVGSMLTVVFGCLSLFTVLMRDFPQSAVWLLCLLSPSAFSIGIAQVVYLEAQGDGAVFSSLGNGPHALYVPMVMLFLDCILYLLLAIYLDQVLPGEFGTRRSVLYFLQPSYWSRRRKRYVEVSSVYEGEVNGTPVNDESVEAVSPEFRGKEVIRICNIHKIYREKDTKVEALRGLTFDIYEGQITALLGHSGAGKSTLMNILCGICPPTEGTATIYGSPVAEIAEGAEMKQLVGICPQFNIIFDVLTVEEHLRIFAAIKGILPSDIDSEVRKVLRDLDLEKIMDAQAKNLSGGQKRKLSVGIAILGDPKVNILLLDEPTAGMDPVSRHQVWSLLKSRRAGRVTVLSTHYMDEADILIVKLMSVTEGWEVENITSLVKQHVPKAQLSRKQEAELTFTLPFESMDTFPGLFAELDCRPDLGIINYGVSMTTLEDVFLRLEAEAEVDQADYSVFNQEKLEDEGDLSSIDETDQRLLMFSDNRQDAVTGSALWRQQFSTVAWLHMLNLQRERKPFIYNLTLFLVFLSAMLILSVATGNIQIHSPERLFSPIYLLHRNEAPRKYTTSLLVQNSTDSDLSGFIHNLASQDIKVEMMKKPDYMSAAPVSAAINVTGSSKDFSYILAFNSTTVHSLPMVVNVLSNALLRGFNVTVHKYSIFFLHFSKSLIRRPMISGLVPSAYWCGQAAIDVPFFYLILICMTSTLFAFHSTNLLTSYNIMSALCLIGFAPAMVLFTYCVSFMFVKVQSNRDFFSVVSMMVSLQETFPQPSNYLNNNNKTGFLWLEIRYGGKTMKNDQICRISSQAKSKAQRNPEESMSEDEDVQMERAQVKEALTCQCCEEKPVVVVSNLRKQYKGKREGFSFSKKRKVATKNISFCVRKGTVLGLLGPNGAGKSTIMHMLSGETEPTAGEILMGDYGTDFQPVENPLEHVGYCPQLNPLWPRITLQEHLEIYAAIKGNVQGLNILCVCVFYSVVSALELKDHLYKQAKNLSAGLKRKLCFALSMLGNPQIVLLDEPSTGMDPKSKQRMWRAIRAAFKNKQRGALLTTHYMEEAEAVCDRVAIMVSGQLRCIGSIQHLKGKFGRGYSLEINLKEELTGLQQVALLHKEILKIFPHAARQDSFATLMVYKIPMEDVKSLAKSFAQLENAKQNFNFEEYNFSQSTLEQVFMEFAKEQENEEDEVGSLSTTFQWQRLRQDVLFVVICF</sequence>
<dbReference type="InterPro" id="IPR056264">
    <property type="entry name" value="R2_ABCA1-4-like"/>
</dbReference>
<dbReference type="Ensembl" id="ENSCCRT00020105378.1">
    <property type="protein sequence ID" value="ENSCCRP00020096377.1"/>
    <property type="gene ID" value="ENSCCRG00020044187.1"/>
</dbReference>
<dbReference type="InterPro" id="IPR027417">
    <property type="entry name" value="P-loop_NTPase"/>
</dbReference>
<feature type="transmembrane region" description="Helical" evidence="11">
    <location>
        <begin position="61"/>
        <end position="81"/>
    </location>
</feature>
<dbReference type="GO" id="GO:0016887">
    <property type="term" value="F:ATP hydrolysis activity"/>
    <property type="evidence" value="ECO:0007669"/>
    <property type="project" value="InterPro"/>
</dbReference>
<dbReference type="GO" id="GO:0005319">
    <property type="term" value="F:lipid transporter activity"/>
    <property type="evidence" value="ECO:0007669"/>
    <property type="project" value="TreeGrafter"/>
</dbReference>
<protein>
    <submittedName>
        <fullName evidence="13">ATP binding cassette subfamily A member 5</fullName>
    </submittedName>
</protein>
<dbReference type="SUPFAM" id="SSF52540">
    <property type="entry name" value="P-loop containing nucleoside triphosphate hydrolases"/>
    <property type="match status" value="2"/>
</dbReference>
<evidence type="ECO:0000256" key="8">
    <source>
        <dbReference type="ARBA" id="ARBA00022989"/>
    </source>
</evidence>
<dbReference type="InterPro" id="IPR017871">
    <property type="entry name" value="ABC_transporter-like_CS"/>
</dbReference>
<feature type="region of interest" description="Disordered" evidence="10">
    <location>
        <begin position="921"/>
        <end position="940"/>
    </location>
</feature>
<comment type="subcellular location">
    <subcellularLocation>
        <location evidence="1">Membrane</location>
        <topology evidence="1">Multi-pass membrane protein</topology>
    </subcellularLocation>
</comment>
<dbReference type="Proteomes" id="UP000694701">
    <property type="component" value="Unplaced"/>
</dbReference>
<feature type="transmembrane region" description="Helical" evidence="11">
    <location>
        <begin position="193"/>
        <end position="214"/>
    </location>
</feature>
<keyword evidence="4 11" id="KW-0812">Transmembrane</keyword>
<organism evidence="13 14">
    <name type="scientific">Cyprinus carpio</name>
    <name type="common">Common carp</name>
    <dbReference type="NCBI Taxonomy" id="7962"/>
    <lineage>
        <taxon>Eukaryota</taxon>
        <taxon>Metazoa</taxon>
        <taxon>Chordata</taxon>
        <taxon>Craniata</taxon>
        <taxon>Vertebrata</taxon>
        <taxon>Euteleostomi</taxon>
        <taxon>Actinopterygii</taxon>
        <taxon>Neopterygii</taxon>
        <taxon>Teleostei</taxon>
        <taxon>Ostariophysi</taxon>
        <taxon>Cypriniformes</taxon>
        <taxon>Cyprinidae</taxon>
        <taxon>Cyprininae</taxon>
        <taxon>Cyprinus</taxon>
    </lineage>
</organism>
<dbReference type="GO" id="GO:0005886">
    <property type="term" value="C:plasma membrane"/>
    <property type="evidence" value="ECO:0007669"/>
    <property type="project" value="UniProtKB-ARBA"/>
</dbReference>
<evidence type="ECO:0000256" key="4">
    <source>
        <dbReference type="ARBA" id="ARBA00022692"/>
    </source>
</evidence>
<dbReference type="Pfam" id="PF12698">
    <property type="entry name" value="ABC2_membrane_3"/>
    <property type="match status" value="1"/>
</dbReference>
<feature type="transmembrane region" description="Helical" evidence="11">
    <location>
        <begin position="811"/>
        <end position="833"/>
    </location>
</feature>
<dbReference type="GO" id="GO:0140359">
    <property type="term" value="F:ABC-type transporter activity"/>
    <property type="evidence" value="ECO:0007669"/>
    <property type="project" value="InterPro"/>
</dbReference>
<dbReference type="SMART" id="SM00382">
    <property type="entry name" value="AAA"/>
    <property type="match status" value="2"/>
</dbReference>
<evidence type="ECO:0000259" key="12">
    <source>
        <dbReference type="PROSITE" id="PS50893"/>
    </source>
</evidence>
<feature type="transmembrane region" description="Helical" evidence="11">
    <location>
        <begin position="126"/>
        <end position="145"/>
    </location>
</feature>
<evidence type="ECO:0000256" key="1">
    <source>
        <dbReference type="ARBA" id="ARBA00004141"/>
    </source>
</evidence>
<accession>A0A8C2JNW0</accession>
<reference evidence="13" key="1">
    <citation type="submission" date="2025-08" db="UniProtKB">
        <authorList>
            <consortium name="Ensembl"/>
        </authorList>
    </citation>
    <scope>IDENTIFICATION</scope>
</reference>
<dbReference type="InterPro" id="IPR026082">
    <property type="entry name" value="ABCA"/>
</dbReference>